<keyword evidence="10" id="KW-1185">Reference proteome</keyword>
<dbReference type="InterPro" id="IPR025705">
    <property type="entry name" value="Beta_hexosaminidase_sua/sub"/>
</dbReference>
<dbReference type="Pfam" id="PF13287">
    <property type="entry name" value="Fn3_assoc"/>
    <property type="match status" value="1"/>
</dbReference>
<evidence type="ECO:0000256" key="5">
    <source>
        <dbReference type="ARBA" id="ARBA00023295"/>
    </source>
</evidence>
<dbReference type="PANTHER" id="PTHR22600:SF57">
    <property type="entry name" value="BETA-N-ACETYLHEXOSAMINIDASE"/>
    <property type="match status" value="1"/>
</dbReference>
<dbReference type="Gene3D" id="3.20.20.80">
    <property type="entry name" value="Glycosidases"/>
    <property type="match status" value="1"/>
</dbReference>
<organism evidence="9 10">
    <name type="scientific">Lacihabitans lacunae</name>
    <dbReference type="NCBI Taxonomy" id="1028214"/>
    <lineage>
        <taxon>Bacteria</taxon>
        <taxon>Pseudomonadati</taxon>
        <taxon>Bacteroidota</taxon>
        <taxon>Cytophagia</taxon>
        <taxon>Cytophagales</taxon>
        <taxon>Leadbetterellaceae</taxon>
        <taxon>Lacihabitans</taxon>
    </lineage>
</organism>
<evidence type="ECO:0000259" key="6">
    <source>
        <dbReference type="Pfam" id="PF00728"/>
    </source>
</evidence>
<dbReference type="Gene3D" id="2.60.120.260">
    <property type="entry name" value="Galactose-binding domain-like"/>
    <property type="match status" value="1"/>
</dbReference>
<dbReference type="Proteomes" id="UP001595616">
    <property type="component" value="Unassembled WGS sequence"/>
</dbReference>
<dbReference type="Pfam" id="PF00728">
    <property type="entry name" value="Glyco_hydro_20"/>
    <property type="match status" value="1"/>
</dbReference>
<feature type="domain" description="F5/8 type C" evidence="7">
    <location>
        <begin position="626"/>
        <end position="740"/>
    </location>
</feature>
<keyword evidence="4" id="KW-0378">Hydrolase</keyword>
<dbReference type="RefSeq" id="WP_379837009.1">
    <property type="nucleotide sequence ID" value="NZ_JBHRYQ010000001.1"/>
</dbReference>
<comment type="catalytic activity">
    <reaction evidence="1">
        <text>Hydrolysis of terminal non-reducing N-acetyl-D-hexosamine residues in N-acetyl-beta-D-hexosaminides.</text>
        <dbReference type="EC" id="3.2.1.52"/>
    </reaction>
</comment>
<protein>
    <recommendedName>
        <fullName evidence="3">beta-N-acetylhexosaminidase</fullName>
        <ecNumber evidence="3">3.2.1.52</ecNumber>
    </recommendedName>
</protein>
<dbReference type="Gene3D" id="3.30.379.10">
    <property type="entry name" value="Chitobiase/beta-hexosaminidase domain 2-like"/>
    <property type="match status" value="1"/>
</dbReference>
<dbReference type="InterPro" id="IPR029018">
    <property type="entry name" value="Hex-like_dom2"/>
</dbReference>
<dbReference type="InterPro" id="IPR000421">
    <property type="entry name" value="FA58C"/>
</dbReference>
<dbReference type="InterPro" id="IPR008979">
    <property type="entry name" value="Galactose-bd-like_sf"/>
</dbReference>
<dbReference type="Pfam" id="PF02838">
    <property type="entry name" value="Glyco_hydro_20b"/>
    <property type="match status" value="1"/>
</dbReference>
<keyword evidence="5" id="KW-0326">Glycosidase</keyword>
<reference evidence="10" key="1">
    <citation type="journal article" date="2019" name="Int. J. Syst. Evol. Microbiol.">
        <title>The Global Catalogue of Microorganisms (GCM) 10K type strain sequencing project: providing services to taxonomists for standard genome sequencing and annotation.</title>
        <authorList>
            <consortium name="The Broad Institute Genomics Platform"/>
            <consortium name="The Broad Institute Genome Sequencing Center for Infectious Disease"/>
            <person name="Wu L."/>
            <person name="Ma J."/>
        </authorList>
    </citation>
    <scope>NUCLEOTIDE SEQUENCE [LARGE SCALE GENOMIC DNA]</scope>
    <source>
        <strain evidence="10">CECT 7956</strain>
    </source>
</reference>
<dbReference type="Pfam" id="PF00754">
    <property type="entry name" value="F5_F8_type_C"/>
    <property type="match status" value="1"/>
</dbReference>
<dbReference type="EMBL" id="JBHRYQ010000001">
    <property type="protein sequence ID" value="MFC3810684.1"/>
    <property type="molecule type" value="Genomic_DNA"/>
</dbReference>
<feature type="domain" description="Glycoside hydrolase family 20 catalytic" evidence="6">
    <location>
        <begin position="155"/>
        <end position="498"/>
    </location>
</feature>
<dbReference type="SUPFAM" id="SSF51445">
    <property type="entry name" value="(Trans)glycosidases"/>
    <property type="match status" value="1"/>
</dbReference>
<accession>A0ABV7YTK2</accession>
<evidence type="ECO:0000256" key="4">
    <source>
        <dbReference type="ARBA" id="ARBA00022801"/>
    </source>
</evidence>
<dbReference type="EC" id="3.2.1.52" evidence="3"/>
<evidence type="ECO:0000256" key="1">
    <source>
        <dbReference type="ARBA" id="ARBA00001231"/>
    </source>
</evidence>
<dbReference type="PRINTS" id="PR00738">
    <property type="entry name" value="GLHYDRLASE20"/>
</dbReference>
<dbReference type="SUPFAM" id="SSF55545">
    <property type="entry name" value="beta-N-acetylhexosaminidase-like domain"/>
    <property type="match status" value="1"/>
</dbReference>
<dbReference type="InterPro" id="IPR017853">
    <property type="entry name" value="GH"/>
</dbReference>
<evidence type="ECO:0000313" key="10">
    <source>
        <dbReference type="Proteomes" id="UP001595616"/>
    </source>
</evidence>
<evidence type="ECO:0000313" key="9">
    <source>
        <dbReference type="EMBL" id="MFC3810684.1"/>
    </source>
</evidence>
<evidence type="ECO:0000256" key="2">
    <source>
        <dbReference type="ARBA" id="ARBA00006285"/>
    </source>
</evidence>
<evidence type="ECO:0000259" key="8">
    <source>
        <dbReference type="Pfam" id="PF02838"/>
    </source>
</evidence>
<comment type="caution">
    <text evidence="9">The sequence shown here is derived from an EMBL/GenBank/DDBJ whole genome shotgun (WGS) entry which is preliminary data.</text>
</comment>
<dbReference type="PANTHER" id="PTHR22600">
    <property type="entry name" value="BETA-HEXOSAMINIDASE"/>
    <property type="match status" value="1"/>
</dbReference>
<dbReference type="CDD" id="cd06563">
    <property type="entry name" value="GH20_chitobiase-like"/>
    <property type="match status" value="1"/>
</dbReference>
<name>A0ABV7YTK2_9BACT</name>
<evidence type="ECO:0000259" key="7">
    <source>
        <dbReference type="Pfam" id="PF00754"/>
    </source>
</evidence>
<dbReference type="SUPFAM" id="SSF49785">
    <property type="entry name" value="Galactose-binding domain-like"/>
    <property type="match status" value="1"/>
</dbReference>
<dbReference type="InterPro" id="IPR015882">
    <property type="entry name" value="HEX_bac_N"/>
</dbReference>
<evidence type="ECO:0000256" key="3">
    <source>
        <dbReference type="ARBA" id="ARBA00012663"/>
    </source>
</evidence>
<dbReference type="InterPro" id="IPR015883">
    <property type="entry name" value="Glyco_hydro_20_cat"/>
</dbReference>
<gene>
    <name evidence="9" type="ORF">ACFOOI_08465</name>
</gene>
<feature type="domain" description="Beta-hexosaminidase bacterial type N-terminal" evidence="8">
    <location>
        <begin position="20"/>
        <end position="151"/>
    </location>
</feature>
<comment type="similarity">
    <text evidence="2">Belongs to the glycosyl hydrolase 20 family.</text>
</comment>
<proteinExistence type="inferred from homology"/>
<dbReference type="InterPro" id="IPR026876">
    <property type="entry name" value="Fn3_assoc_repeat"/>
</dbReference>
<sequence length="764" mass="85715">MKKIFLLLLLVQFAFGQETISIIPKPQKLSVGKGKFQLKKETKIVIEANNNGLSAIAEQLALKIKVTTDLNPTITSVSSNSDAIVFKTNKNLPNEGYTVKITNKLAVIEAANSVGHFYGLQTLLQLFPTEIFSSSFQEKLTLSLPECSIEDFPRFKYRGIMLDVSRHYFPVGFIKKLIDEIAFHKMNTLHWHLTDDQGWRIEIKKYPKLAGLGSIRKESMVGHYRDQKFDGQPYGGYYTQDEVKEIVEYASSKYVTVIPEIEMPGHSLAALAAYPELGCTGGPYKVGTKWGVEDQVLCPSEYTFTFLQNVLTEVMEMFPSQYIHIGGDECPKTTWEKSELCQNIIKKEGLKDEHELQSYFIKRIDTFVTSKGRKIIGWDEILEGGLSPNAAVMSWRGTEGGITAAKLKHEVVMSPNSFMYFDYYQSSPSTETLAIGGYLPLEKTYSYEPLAPELTTEEAKYIIGVQANLWTEYIGTPEYAEYMLFPRALATAEVAWSSKEKSYTDFKKRVVKHLERLNLLGINYSKAIYDIKFSTSTNALGTPVVDLISDDKKNIIRYTLDGTEPNEKSFEYKTNVKIPIEDDRTLAAALFSPDGKMLGKATSKSFFISKSTGKSYTLGNEVNEKYTGGSKNALTDGIRGNQNSNDSWVGFAGKDLDFTIDLKQVSSISRLSISFLSAYTSWILPPTEIEIWVSKDGKTFNSVKKMPLGDKANKESFVQQMNIDLGNQTAKYVKVLAKNYGNLPSGHPGEGKPAWLFVDEIIIK</sequence>